<feature type="region of interest" description="Disordered" evidence="1">
    <location>
        <begin position="1"/>
        <end position="95"/>
    </location>
</feature>
<keyword evidence="2" id="KW-0812">Transmembrane</keyword>
<gene>
    <name evidence="4" type="ORF">RM649_13635</name>
</gene>
<evidence type="ECO:0000313" key="4">
    <source>
        <dbReference type="EMBL" id="MDT0428685.1"/>
    </source>
</evidence>
<reference evidence="5" key="1">
    <citation type="submission" date="2023-07" db="EMBL/GenBank/DDBJ databases">
        <title>30 novel species of actinomycetes from the DSMZ collection.</title>
        <authorList>
            <person name="Nouioui I."/>
        </authorList>
    </citation>
    <scope>NUCLEOTIDE SEQUENCE [LARGE SCALE GENOMIC DNA]</scope>
    <source>
        <strain evidence="5">DSM 41770</strain>
    </source>
</reference>
<keyword evidence="2" id="KW-0472">Membrane</keyword>
<dbReference type="Pfam" id="PF13828">
    <property type="entry name" value="DUF4190"/>
    <property type="match status" value="1"/>
</dbReference>
<feature type="region of interest" description="Disordered" evidence="1">
    <location>
        <begin position="228"/>
        <end position="250"/>
    </location>
</feature>
<feature type="domain" description="DUF4190" evidence="3">
    <location>
        <begin position="127"/>
        <end position="193"/>
    </location>
</feature>
<evidence type="ECO:0000259" key="3">
    <source>
        <dbReference type="Pfam" id="PF13828"/>
    </source>
</evidence>
<organism evidence="4 5">
    <name type="scientific">Streptomyces salyersiae</name>
    <dbReference type="NCBI Taxonomy" id="3075530"/>
    <lineage>
        <taxon>Bacteria</taxon>
        <taxon>Bacillati</taxon>
        <taxon>Actinomycetota</taxon>
        <taxon>Actinomycetes</taxon>
        <taxon>Kitasatosporales</taxon>
        <taxon>Streptomycetaceae</taxon>
        <taxon>Streptomyces</taxon>
    </lineage>
</organism>
<proteinExistence type="predicted"/>
<evidence type="ECO:0000256" key="2">
    <source>
        <dbReference type="SAM" id="Phobius"/>
    </source>
</evidence>
<feature type="transmembrane region" description="Helical" evidence="2">
    <location>
        <begin position="129"/>
        <end position="162"/>
    </location>
</feature>
<dbReference type="Proteomes" id="UP001183777">
    <property type="component" value="Unassembled WGS sequence"/>
</dbReference>
<evidence type="ECO:0000313" key="5">
    <source>
        <dbReference type="Proteomes" id="UP001183777"/>
    </source>
</evidence>
<feature type="compositionally biased region" description="Polar residues" evidence="1">
    <location>
        <begin position="240"/>
        <end position="250"/>
    </location>
</feature>
<accession>A0ABU2RJJ9</accession>
<protein>
    <submittedName>
        <fullName evidence="4">DUF4190 domain-containing protein</fullName>
    </submittedName>
</protein>
<dbReference type="InterPro" id="IPR025241">
    <property type="entry name" value="DUF4190"/>
</dbReference>
<feature type="compositionally biased region" description="Low complexity" evidence="1">
    <location>
        <begin position="82"/>
        <end position="94"/>
    </location>
</feature>
<feature type="transmembrane region" description="Helical" evidence="2">
    <location>
        <begin position="174"/>
        <end position="200"/>
    </location>
</feature>
<sequence>MSDNAQQPGGGPAPHDPWAPPESRVELGKQTGGARPPGVHDQPTVASMPNAEPGTGPIPGPPAGGFGPPQGGDVPPPPLAPNGPGRPEGQYGYPAAPPAPAAPYAGYPGYPGYAGQPGWGPAPANGLGIAAMVLGIIAVVGFCMWGIGIILGILALVFGIIGQGRAKRGEANNGGMALAGIVLGSIAILVGAVFLGFLIWSVGNSSSDIEEYDYDEPYATSLVIGAERQAGAAESRPAPSGQTTGPHGHA</sequence>
<keyword evidence="5" id="KW-1185">Reference proteome</keyword>
<dbReference type="EMBL" id="JAVREX010000005">
    <property type="protein sequence ID" value="MDT0428685.1"/>
    <property type="molecule type" value="Genomic_DNA"/>
</dbReference>
<keyword evidence="2" id="KW-1133">Transmembrane helix</keyword>
<evidence type="ECO:0000256" key="1">
    <source>
        <dbReference type="SAM" id="MobiDB-lite"/>
    </source>
</evidence>
<dbReference type="RefSeq" id="WP_200694679.1">
    <property type="nucleotide sequence ID" value="NZ_JAVREX010000005.1"/>
</dbReference>
<name>A0ABU2RJJ9_9ACTN</name>
<comment type="caution">
    <text evidence="4">The sequence shown here is derived from an EMBL/GenBank/DDBJ whole genome shotgun (WGS) entry which is preliminary data.</text>
</comment>